<name>A0A8J2H3D3_COTCN</name>
<dbReference type="GO" id="GO:0031267">
    <property type="term" value="F:small GTPase binding"/>
    <property type="evidence" value="ECO:0007669"/>
    <property type="project" value="InterPro"/>
</dbReference>
<accession>A0A8J2H3D3</accession>
<organism evidence="2 3">
    <name type="scientific">Cotesia congregata</name>
    <name type="common">Parasitoid wasp</name>
    <name type="synonym">Apanteles congregatus</name>
    <dbReference type="NCBI Taxonomy" id="51543"/>
    <lineage>
        <taxon>Eukaryota</taxon>
        <taxon>Metazoa</taxon>
        <taxon>Ecdysozoa</taxon>
        <taxon>Arthropoda</taxon>
        <taxon>Hexapoda</taxon>
        <taxon>Insecta</taxon>
        <taxon>Pterygota</taxon>
        <taxon>Neoptera</taxon>
        <taxon>Endopterygota</taxon>
        <taxon>Hymenoptera</taxon>
        <taxon>Apocrita</taxon>
        <taxon>Ichneumonoidea</taxon>
        <taxon>Braconidae</taxon>
        <taxon>Microgastrinae</taxon>
        <taxon>Cotesia</taxon>
    </lineage>
</organism>
<evidence type="ECO:0000259" key="1">
    <source>
        <dbReference type="PROSITE" id="PS51232"/>
    </source>
</evidence>
<dbReference type="GO" id="GO:0030041">
    <property type="term" value="P:actin filament polymerization"/>
    <property type="evidence" value="ECO:0007669"/>
    <property type="project" value="TreeGrafter"/>
</dbReference>
<evidence type="ECO:0000313" key="3">
    <source>
        <dbReference type="Proteomes" id="UP000786811"/>
    </source>
</evidence>
<protein>
    <submittedName>
        <fullName evidence="2">Similar to dia: Protein diaphanous (Drosophila melanogaster)</fullName>
    </submittedName>
</protein>
<dbReference type="InterPro" id="IPR011989">
    <property type="entry name" value="ARM-like"/>
</dbReference>
<dbReference type="InterPro" id="IPR010473">
    <property type="entry name" value="GTPase-bd"/>
</dbReference>
<dbReference type="EMBL" id="CAJNRD030001114">
    <property type="protein sequence ID" value="CAG5074166.1"/>
    <property type="molecule type" value="Genomic_DNA"/>
</dbReference>
<dbReference type="Pfam" id="PF06371">
    <property type="entry name" value="Drf_GBD"/>
    <property type="match status" value="1"/>
</dbReference>
<dbReference type="GO" id="GO:0005884">
    <property type="term" value="C:actin filament"/>
    <property type="evidence" value="ECO:0007669"/>
    <property type="project" value="TreeGrafter"/>
</dbReference>
<reference evidence="2" key="1">
    <citation type="submission" date="2021-04" db="EMBL/GenBank/DDBJ databases">
        <authorList>
            <person name="Chebbi M.A.C M."/>
        </authorList>
    </citation>
    <scope>NUCLEOTIDE SEQUENCE</scope>
</reference>
<proteinExistence type="predicted"/>
<feature type="domain" description="GBD/FH3" evidence="1">
    <location>
        <begin position="1"/>
        <end position="225"/>
    </location>
</feature>
<dbReference type="InterPro" id="IPR014768">
    <property type="entry name" value="GBD/FH3_dom"/>
</dbReference>
<dbReference type="AlphaFoldDB" id="A0A8J2H3D3"/>
<sequence>MRFNSPDEYIQYLAQGGRSENNIYSCVQLLTKALEKNPLSWVHEFGFNGLNQVLRILYEIFQNNKPYERIQYECIRCLIAFGNNTVGLKALIEHQEALMIVVLFLDPSKPGTMYEALKLLGVTCLISNDTHKKVLNAVTMNGKLRRHKRFLPVVQGLMNRQNKDLRAACLQFINSVKQAASTESKRLILEKNAPETKTGIMDSLLEQLQAGTAFDLLNPGRKRHT</sequence>
<keyword evidence="3" id="KW-1185">Reference proteome</keyword>
<dbReference type="PROSITE" id="PS51232">
    <property type="entry name" value="GBD_FH3"/>
    <property type="match status" value="1"/>
</dbReference>
<gene>
    <name evidence="2" type="ORF">HICCMSTLAB_LOCUS938</name>
</gene>
<dbReference type="GO" id="GO:0003779">
    <property type="term" value="F:actin binding"/>
    <property type="evidence" value="ECO:0007669"/>
    <property type="project" value="InterPro"/>
</dbReference>
<comment type="caution">
    <text evidence="2">The sequence shown here is derived from an EMBL/GenBank/DDBJ whole genome shotgun (WGS) entry which is preliminary data.</text>
</comment>
<dbReference type="InterPro" id="IPR016024">
    <property type="entry name" value="ARM-type_fold"/>
</dbReference>
<dbReference type="InterPro" id="IPR051412">
    <property type="entry name" value="Formin_Homology_Diaphanous_sf"/>
</dbReference>
<dbReference type="SMART" id="SM01140">
    <property type="entry name" value="Drf_GBD"/>
    <property type="match status" value="1"/>
</dbReference>
<dbReference type="SUPFAM" id="SSF48371">
    <property type="entry name" value="ARM repeat"/>
    <property type="match status" value="1"/>
</dbReference>
<dbReference type="Gene3D" id="1.25.10.10">
    <property type="entry name" value="Leucine-rich Repeat Variant"/>
    <property type="match status" value="1"/>
</dbReference>
<dbReference type="OrthoDB" id="1104827at2759"/>
<evidence type="ECO:0000313" key="2">
    <source>
        <dbReference type="EMBL" id="CAG5074166.1"/>
    </source>
</evidence>
<dbReference type="PANTHER" id="PTHR45691:SF6">
    <property type="entry name" value="PROTEIN DIAPHANOUS"/>
    <property type="match status" value="1"/>
</dbReference>
<dbReference type="PANTHER" id="PTHR45691">
    <property type="entry name" value="PROTEIN DIAPHANOUS"/>
    <property type="match status" value="1"/>
</dbReference>
<dbReference type="Proteomes" id="UP000786811">
    <property type="component" value="Unassembled WGS sequence"/>
</dbReference>